<reference evidence="1" key="1">
    <citation type="journal article" date="2021" name="Open Biol.">
        <title>Shared evolutionary footprints suggest mitochondrial oxidative damage underlies multiple complex I losses in fungi.</title>
        <authorList>
            <person name="Schikora-Tamarit M.A."/>
            <person name="Marcet-Houben M."/>
            <person name="Nosek J."/>
            <person name="Gabaldon T."/>
        </authorList>
    </citation>
    <scope>NUCLEOTIDE SEQUENCE</scope>
    <source>
        <strain evidence="1">CBS2887</strain>
    </source>
</reference>
<keyword evidence="2" id="KW-1185">Reference proteome</keyword>
<dbReference type="EMBL" id="JAEUBG010001924">
    <property type="protein sequence ID" value="KAH3685540.1"/>
    <property type="molecule type" value="Genomic_DNA"/>
</dbReference>
<accession>A0A9P8Q9R4</accession>
<comment type="caution">
    <text evidence="1">The sequence shown here is derived from an EMBL/GenBank/DDBJ whole genome shotgun (WGS) entry which is preliminary data.</text>
</comment>
<dbReference type="Proteomes" id="UP000774326">
    <property type="component" value="Unassembled WGS sequence"/>
</dbReference>
<protein>
    <submittedName>
        <fullName evidence="1">Uncharacterized protein</fullName>
    </submittedName>
</protein>
<evidence type="ECO:0000313" key="1">
    <source>
        <dbReference type="EMBL" id="KAH3685540.1"/>
    </source>
</evidence>
<gene>
    <name evidence="1" type="ORF">WICPIJ_003487</name>
</gene>
<evidence type="ECO:0000313" key="2">
    <source>
        <dbReference type="Proteomes" id="UP000774326"/>
    </source>
</evidence>
<feature type="non-terminal residue" evidence="1">
    <location>
        <position position="1"/>
    </location>
</feature>
<dbReference type="AlphaFoldDB" id="A0A9P8Q9R4"/>
<reference evidence="1" key="2">
    <citation type="submission" date="2021-01" db="EMBL/GenBank/DDBJ databases">
        <authorList>
            <person name="Schikora-Tamarit M.A."/>
        </authorList>
    </citation>
    <scope>NUCLEOTIDE SEQUENCE</scope>
    <source>
        <strain evidence="1">CBS2887</strain>
    </source>
</reference>
<name>A0A9P8Q9R4_WICPI</name>
<proteinExistence type="predicted"/>
<organism evidence="1 2">
    <name type="scientific">Wickerhamomyces pijperi</name>
    <name type="common">Yeast</name>
    <name type="synonym">Pichia pijperi</name>
    <dbReference type="NCBI Taxonomy" id="599730"/>
    <lineage>
        <taxon>Eukaryota</taxon>
        <taxon>Fungi</taxon>
        <taxon>Dikarya</taxon>
        <taxon>Ascomycota</taxon>
        <taxon>Saccharomycotina</taxon>
        <taxon>Saccharomycetes</taxon>
        <taxon>Phaffomycetales</taxon>
        <taxon>Wickerhamomycetaceae</taxon>
        <taxon>Wickerhamomyces</taxon>
    </lineage>
</organism>
<dbReference type="Gene3D" id="3.30.830.10">
    <property type="entry name" value="Metalloenzyme, LuxS/M16 peptidase-like"/>
    <property type="match status" value="1"/>
</dbReference>
<sequence>SKFKALATYNELANGSTVDVSAAKASVSVPKFNLAVAGDVDTVPYADEL</sequence>